<dbReference type="PANTHER" id="PTHR33406">
    <property type="entry name" value="MEMBRANE PROTEIN MJ1562-RELATED"/>
    <property type="match status" value="1"/>
</dbReference>
<evidence type="ECO:0000256" key="4">
    <source>
        <dbReference type="ARBA" id="ARBA00022692"/>
    </source>
</evidence>
<reference evidence="9 10" key="1">
    <citation type="journal article" date="2015" name="Genome Announc.">
        <title>Expanding the biotechnology potential of lactobacilli through comparative genomics of 213 strains and associated genera.</title>
        <authorList>
            <person name="Sun Z."/>
            <person name="Harris H.M."/>
            <person name="McCann A."/>
            <person name="Guo C."/>
            <person name="Argimon S."/>
            <person name="Zhang W."/>
            <person name="Yang X."/>
            <person name="Jeffery I.B."/>
            <person name="Cooney J.C."/>
            <person name="Kagawa T.F."/>
            <person name="Liu W."/>
            <person name="Song Y."/>
            <person name="Salvetti E."/>
            <person name="Wrobel A."/>
            <person name="Rasinkangas P."/>
            <person name="Parkhill J."/>
            <person name="Rea M.C."/>
            <person name="O'Sullivan O."/>
            <person name="Ritari J."/>
            <person name="Douillard F.P."/>
            <person name="Paul Ross R."/>
            <person name="Yang R."/>
            <person name="Briner A.E."/>
            <person name="Felis G.E."/>
            <person name="de Vos W.M."/>
            <person name="Barrangou R."/>
            <person name="Klaenhammer T.R."/>
            <person name="Caufield P.W."/>
            <person name="Cui Y."/>
            <person name="Zhang H."/>
            <person name="O'Toole P.W."/>
        </authorList>
    </citation>
    <scope>NUCLEOTIDE SEQUENCE [LARGE SCALE GENOMIC DNA]</scope>
    <source>
        <strain evidence="9 10">DSM 20515</strain>
    </source>
</reference>
<feature type="transmembrane region" description="Helical" evidence="7">
    <location>
        <begin position="791"/>
        <end position="810"/>
    </location>
</feature>
<protein>
    <submittedName>
        <fullName evidence="9">RND superfamily drug exporter</fullName>
    </submittedName>
</protein>
<feature type="transmembrane region" description="Helical" evidence="7">
    <location>
        <begin position="359"/>
        <end position="383"/>
    </location>
</feature>
<feature type="transmembrane region" description="Helical" evidence="7">
    <location>
        <begin position="759"/>
        <end position="779"/>
    </location>
</feature>
<gene>
    <name evidence="9" type="ORF">FC82_GL000007</name>
</gene>
<evidence type="ECO:0000256" key="2">
    <source>
        <dbReference type="ARBA" id="ARBA00010157"/>
    </source>
</evidence>
<dbReference type="Proteomes" id="UP000051845">
    <property type="component" value="Unassembled WGS sequence"/>
</dbReference>
<feature type="transmembrane region" description="Helical" evidence="7">
    <location>
        <begin position="732"/>
        <end position="752"/>
    </location>
</feature>
<evidence type="ECO:0000256" key="3">
    <source>
        <dbReference type="ARBA" id="ARBA00022475"/>
    </source>
</evidence>
<feature type="transmembrane region" description="Helical" evidence="7">
    <location>
        <begin position="240"/>
        <end position="262"/>
    </location>
</feature>
<sequence length="906" mass="98785">MNERIRNLHENRIFSLLVWLIAIFAAIVMLPNTSTLVQEYGQPQLANNSQPMVASAIQSKWGRNVSNTYNVTAVFNNPSGKLTSKQLAAVDKTMERLAGKESTYGIKDVRTMETNPTAKDQFLSKDGSTEIVKLAVSKNQGSMNLIAKQLDSQIVTTGLNTYVTSPEIINSAASEKISSATTIATVIVFILSLLIIGIVFKSLIAPVISTLSLLMMYAVSLSLINNLASRTSFPYSEYTPLLILLLTVVYGLIGHFYLYRGFKSQLVAGVDRQAAVKNSIRSIRTYMVATGLTLAVIFGGFYLFKFSTLRAMSGLAIVALVTMIGVITISPIFLSLLGDRFFWPAVDGQAKEYGAWNKLAKFGLWQPAIAIVVVAYFVGMFAYSFRDNLNFSAIDTLSTTQNAVAGNKVVAAHFGAGETTPVTIYLQSKDRLDNERALLQIDNLTTKLQTMNGVSSVTSLTQPNGEPISEYYVTNQLNNLNLQLKGATDQLTTIKSDLNSDRSELNAVKLQKEADKISKLASKTSQLSSDTDTVHNQVTQIAGRASVTQRSNASKLVRRYQRLLSLINTQLQTVASNMEVLSSEVSSSQSSAESTQSTVSSYASQLKVIQTSLKKSTTSLTGLISSYTNIYNYLSALQASDAAKVYYITPEQLTSSAFQQSLSTNSSADYKSTAITVYLKQSANSHDTSKTVAHLQSEVNTQLQGTALKNAKVAFTGQPVVQSTIKQSFHHYIGWIAVLVAGIMFIVLAALSRSVLQPLYWLLTYGISVIASFQIGELINRFISGNADFNWQVPLIVMVPVITFGVTQLVELSLDYRHNEAPLLDWLLPGITASGQSFRHRLFGIIVVCLGLLAVNFAPLTQAGLIIIAAVIVFNIVLPIIAAAVGKLTVTLPQHTRKHKETTDKD</sequence>
<feature type="transmembrane region" description="Helical" evidence="7">
    <location>
        <begin position="842"/>
        <end position="860"/>
    </location>
</feature>
<feature type="transmembrane region" description="Helical" evidence="7">
    <location>
        <begin position="12"/>
        <end position="30"/>
    </location>
</feature>
<comment type="subcellular location">
    <subcellularLocation>
        <location evidence="1">Cell membrane</location>
        <topology evidence="1">Multi-pass membrane protein</topology>
    </subcellularLocation>
</comment>
<dbReference type="RefSeq" id="WP_056995872.1">
    <property type="nucleotide sequence ID" value="NZ_AYYR01000001.1"/>
</dbReference>
<dbReference type="Gene3D" id="1.20.1640.10">
    <property type="entry name" value="Multidrug efflux transporter AcrB transmembrane domain"/>
    <property type="match status" value="1"/>
</dbReference>
<evidence type="ECO:0000256" key="1">
    <source>
        <dbReference type="ARBA" id="ARBA00004651"/>
    </source>
</evidence>
<evidence type="ECO:0000256" key="5">
    <source>
        <dbReference type="ARBA" id="ARBA00022989"/>
    </source>
</evidence>
<proteinExistence type="inferred from homology"/>
<dbReference type="PATRIC" id="fig|1423733.4.peg.7"/>
<comment type="caution">
    <text evidence="9">The sequence shown here is derived from an EMBL/GenBank/DDBJ whole genome shotgun (WGS) entry which is preliminary data.</text>
</comment>
<evidence type="ECO:0000259" key="8">
    <source>
        <dbReference type="Pfam" id="PF03176"/>
    </source>
</evidence>
<feature type="transmembrane region" description="Helical" evidence="7">
    <location>
        <begin position="866"/>
        <end position="890"/>
    </location>
</feature>
<name>A0A0R2BGE1_SECCO</name>
<keyword evidence="6 7" id="KW-0472">Membrane</keyword>
<dbReference type="PANTHER" id="PTHR33406:SF6">
    <property type="entry name" value="MEMBRANE PROTEIN YDGH-RELATED"/>
    <property type="match status" value="1"/>
</dbReference>
<feature type="transmembrane region" description="Helical" evidence="7">
    <location>
        <begin position="283"/>
        <end position="304"/>
    </location>
</feature>
<feature type="domain" description="Membrane transport protein MMPL" evidence="8">
    <location>
        <begin position="661"/>
        <end position="802"/>
    </location>
</feature>
<dbReference type="EMBL" id="AYYR01000001">
    <property type="protein sequence ID" value="KRM77984.1"/>
    <property type="molecule type" value="Genomic_DNA"/>
</dbReference>
<dbReference type="AlphaFoldDB" id="A0A0R2BGE1"/>
<comment type="similarity">
    <text evidence="2">Belongs to the resistance-nodulation-cell division (RND) (TC 2.A.6) family. MmpL subfamily.</text>
</comment>
<evidence type="ECO:0000256" key="7">
    <source>
        <dbReference type="SAM" id="Phobius"/>
    </source>
</evidence>
<feature type="transmembrane region" description="Helical" evidence="7">
    <location>
        <begin position="207"/>
        <end position="228"/>
    </location>
</feature>
<dbReference type="SUPFAM" id="SSF82866">
    <property type="entry name" value="Multidrug efflux transporter AcrB transmembrane domain"/>
    <property type="match status" value="2"/>
</dbReference>
<dbReference type="InterPro" id="IPR004869">
    <property type="entry name" value="MMPL_dom"/>
</dbReference>
<dbReference type="Pfam" id="PF03176">
    <property type="entry name" value="MMPL"/>
    <property type="match status" value="2"/>
</dbReference>
<dbReference type="GO" id="GO:0005886">
    <property type="term" value="C:plasma membrane"/>
    <property type="evidence" value="ECO:0007669"/>
    <property type="project" value="UniProtKB-SubCell"/>
</dbReference>
<keyword evidence="4 7" id="KW-0812">Transmembrane</keyword>
<dbReference type="InterPro" id="IPR050545">
    <property type="entry name" value="Mycobact_MmpL"/>
</dbReference>
<accession>A0A0R2BGE1</accession>
<keyword evidence="5 7" id="KW-1133">Transmembrane helix</keyword>
<evidence type="ECO:0000313" key="10">
    <source>
        <dbReference type="Proteomes" id="UP000051845"/>
    </source>
</evidence>
<organism evidence="9 10">
    <name type="scientific">Secundilactobacillus collinoides DSM 20515 = JCM 1123</name>
    <dbReference type="NCBI Taxonomy" id="1423733"/>
    <lineage>
        <taxon>Bacteria</taxon>
        <taxon>Bacillati</taxon>
        <taxon>Bacillota</taxon>
        <taxon>Bacilli</taxon>
        <taxon>Lactobacillales</taxon>
        <taxon>Lactobacillaceae</taxon>
        <taxon>Secundilactobacillus</taxon>
    </lineage>
</organism>
<feature type="transmembrane region" description="Helical" evidence="7">
    <location>
        <begin position="316"/>
        <end position="338"/>
    </location>
</feature>
<evidence type="ECO:0000256" key="6">
    <source>
        <dbReference type="ARBA" id="ARBA00023136"/>
    </source>
</evidence>
<feature type="transmembrane region" description="Helical" evidence="7">
    <location>
        <begin position="180"/>
        <end position="200"/>
    </location>
</feature>
<feature type="domain" description="Membrane transport protein MMPL" evidence="8">
    <location>
        <begin position="66"/>
        <end position="368"/>
    </location>
</feature>
<keyword evidence="3" id="KW-1003">Cell membrane</keyword>
<evidence type="ECO:0000313" key="9">
    <source>
        <dbReference type="EMBL" id="KRM77984.1"/>
    </source>
</evidence>